<dbReference type="EMBL" id="KZ825359">
    <property type="protein sequence ID" value="RAH43831.1"/>
    <property type="molecule type" value="Genomic_DNA"/>
</dbReference>
<reference evidence="1" key="1">
    <citation type="submission" date="2018-02" db="EMBL/GenBank/DDBJ databases">
        <title>The genomes of Aspergillus section Nigri reveals drivers in fungal speciation.</title>
        <authorList>
            <consortium name="DOE Joint Genome Institute"/>
            <person name="Vesth T.C."/>
            <person name="Nybo J."/>
            <person name="Theobald S."/>
            <person name="Brandl J."/>
            <person name="Frisvad J.C."/>
            <person name="Nielsen K.F."/>
            <person name="Lyhne E.K."/>
            <person name="Kogle M.E."/>
            <person name="Kuo A."/>
            <person name="Riley R."/>
            <person name="Clum A."/>
            <person name="Nolan M."/>
            <person name="Lipzen A."/>
            <person name="Salamov A."/>
            <person name="Henrissat B."/>
            <person name="Wiebenga A."/>
            <person name="De vries R.P."/>
            <person name="Grigoriev I.V."/>
            <person name="Mortensen U.H."/>
            <person name="Andersen M.R."/>
            <person name="Baker S.E."/>
        </authorList>
    </citation>
    <scope>NUCLEOTIDE SEQUENCE</scope>
    <source>
        <strain evidence="1">CBS 621.78</strain>
    </source>
</reference>
<gene>
    <name evidence="1" type="ORF">BO95DRAFT_199775</name>
</gene>
<protein>
    <submittedName>
        <fullName evidence="1">Uncharacterized protein</fullName>
    </submittedName>
</protein>
<accession>A0ACD1G3W1</accession>
<keyword evidence="2" id="KW-1185">Reference proteome</keyword>
<dbReference type="Proteomes" id="UP000249057">
    <property type="component" value="Unassembled WGS sequence"/>
</dbReference>
<evidence type="ECO:0000313" key="1">
    <source>
        <dbReference type="EMBL" id="RAH43831.1"/>
    </source>
</evidence>
<sequence>MCGGTVTIMDGVSAEFFSTPSQSSANINPIHLCKSSARLLESRCKNPSPQRREVEETNIMASNSSKAHANYRSMRGLVMAAQGPSFSQLCELGRTVSLPSRSSSASSLPCSPVTPCHFFFSSRCGCPPTGDQGCAGWFPHRHETLGGVRFFSRLAVGTRGMFSASICSFHRSGGAAGSLSPVRPFSSTRPEPVFET</sequence>
<name>A0ACD1G3W1_9EURO</name>
<evidence type="ECO:0000313" key="2">
    <source>
        <dbReference type="Proteomes" id="UP000249057"/>
    </source>
</evidence>
<proteinExistence type="predicted"/>
<organism evidence="1 2">
    <name type="scientific">Aspergillus brunneoviolaceus CBS 621.78</name>
    <dbReference type="NCBI Taxonomy" id="1450534"/>
    <lineage>
        <taxon>Eukaryota</taxon>
        <taxon>Fungi</taxon>
        <taxon>Dikarya</taxon>
        <taxon>Ascomycota</taxon>
        <taxon>Pezizomycotina</taxon>
        <taxon>Eurotiomycetes</taxon>
        <taxon>Eurotiomycetidae</taxon>
        <taxon>Eurotiales</taxon>
        <taxon>Aspergillaceae</taxon>
        <taxon>Aspergillus</taxon>
        <taxon>Aspergillus subgen. Circumdati</taxon>
    </lineage>
</organism>